<organism evidence="1 2">
    <name type="scientific">Rhizobium metallidurans</name>
    <dbReference type="NCBI Taxonomy" id="1265931"/>
    <lineage>
        <taxon>Bacteria</taxon>
        <taxon>Pseudomonadati</taxon>
        <taxon>Pseudomonadota</taxon>
        <taxon>Alphaproteobacteria</taxon>
        <taxon>Hyphomicrobiales</taxon>
        <taxon>Rhizobiaceae</taxon>
        <taxon>Rhizobium/Agrobacterium group</taxon>
        <taxon>Rhizobium</taxon>
    </lineage>
</organism>
<dbReference type="EMBL" id="JACIDW010000010">
    <property type="protein sequence ID" value="MBB3965533.1"/>
    <property type="molecule type" value="Genomic_DNA"/>
</dbReference>
<dbReference type="Proteomes" id="UP000582090">
    <property type="component" value="Unassembled WGS sequence"/>
</dbReference>
<gene>
    <name evidence="1" type="ORF">GGQ67_003206</name>
</gene>
<proteinExistence type="predicted"/>
<comment type="caution">
    <text evidence="1">The sequence shown here is derived from an EMBL/GenBank/DDBJ whole genome shotgun (WGS) entry which is preliminary data.</text>
</comment>
<protein>
    <submittedName>
        <fullName evidence="1">Uncharacterized protein</fullName>
    </submittedName>
</protein>
<evidence type="ECO:0000313" key="2">
    <source>
        <dbReference type="Proteomes" id="UP000582090"/>
    </source>
</evidence>
<dbReference type="AlphaFoldDB" id="A0A7W6CQW9"/>
<reference evidence="1 2" key="1">
    <citation type="submission" date="2020-08" db="EMBL/GenBank/DDBJ databases">
        <title>Genomic Encyclopedia of Type Strains, Phase IV (KMG-IV): sequencing the most valuable type-strain genomes for metagenomic binning, comparative biology and taxonomic classification.</title>
        <authorList>
            <person name="Goeker M."/>
        </authorList>
    </citation>
    <scope>NUCLEOTIDE SEQUENCE [LARGE SCALE GENOMIC DNA]</scope>
    <source>
        <strain evidence="1 2">DSM 26575</strain>
    </source>
</reference>
<sequence>MQASKMLTLAVPRGADQEEVSRNGLWSALQTHLQGVDGATLAIESEMYRHAQPSFLKYHSDSIAAAKTQP</sequence>
<evidence type="ECO:0000313" key="1">
    <source>
        <dbReference type="EMBL" id="MBB3965533.1"/>
    </source>
</evidence>
<accession>A0A7W6CQW9</accession>
<name>A0A7W6CQW9_9HYPH</name>
<keyword evidence="2" id="KW-1185">Reference proteome</keyword>